<dbReference type="InterPro" id="IPR046341">
    <property type="entry name" value="SET_dom_sf"/>
</dbReference>
<protein>
    <recommendedName>
        <fullName evidence="2">SET domain-containing protein</fullName>
    </recommendedName>
</protein>
<accession>A0A120E9X3</accession>
<comment type="caution">
    <text evidence="3">The sequence shown here is derived from an EMBL/GenBank/DDBJ whole genome shotgun (WGS) entry which is preliminary data.</text>
</comment>
<dbReference type="PROSITE" id="PS50280">
    <property type="entry name" value="SET"/>
    <property type="match status" value="1"/>
</dbReference>
<evidence type="ECO:0000259" key="2">
    <source>
        <dbReference type="PROSITE" id="PS50280"/>
    </source>
</evidence>
<feature type="compositionally biased region" description="Basic and acidic residues" evidence="1">
    <location>
        <begin position="1242"/>
        <end position="1251"/>
    </location>
</feature>
<evidence type="ECO:0000256" key="1">
    <source>
        <dbReference type="SAM" id="MobiDB-lite"/>
    </source>
</evidence>
<proteinExistence type="predicted"/>
<reference evidence="4" key="1">
    <citation type="submission" date="2016-01" db="EMBL/GenBank/DDBJ databases">
        <authorList>
            <person name="Gamez R.M."/>
            <person name="Rodriguez F."/>
            <person name="Bernal J.F."/>
            <person name="Agarwala R."/>
            <person name="Landsman D."/>
            <person name="Marino-Ramirez L."/>
        </authorList>
    </citation>
    <scope>NUCLEOTIDE SEQUENCE [LARGE SCALE GENOMIC DNA]</scope>
    <source>
        <strain evidence="4">Ps006</strain>
    </source>
</reference>
<sequence>MDPLSLSIFCRKRPAQLDTLYHLIDAVTPLASSASSAAAASLYYRPLPGSELGRQCQAAFTTLQKLEADEDFVEYLHNRQPSQTPYTDTLLDSLTALVNTPRQPKPAIPEVFTLCNQPVVLRDIPTYWTMDAEVLLAILHRVGDGLKSDGLVRFDLALKYYGLIPHSPATPAQWNRLLDTLRECCALLALGHADHNNDLEPLLGDAGDAIIVGVTRALEEEHGKSLFSHILPDTFFAPQQKLARSQPTALLSEYLHQPHSLAVGRRIVSALDWFGADPTQDCPKAVLVKLVWRALWLSIKPQDAAQYDNELNRLIEPCARYAQIRESLLHDYQRELGVDAHGAALVLCVAKAHIASEVWVEDIPDELSYGTTSAWVHFKSGFLLAECLAPGAARGFTFDELHNLSAEYFRACEGDTGRQALVTLARLPPTLHWAQANGLLPVQKQRYTPEQVTQAVAALERHEREVIEAVKQLVLRPPGRAQFSSDQAHDTAFYTYLQTPKAAYKKLIKTLLAQIPPAVGDIERDEVRVYALREPLRDVEATFETPRRTAAVRGRTGFILRLGNPRLANAACYIEVFPALGVIRVRDDIRSLLIGGVVKTQSIGGATRPGKGSFRCGTLLAFDWPAYRNGATPRPGQQHTLIAEPVGEVLAPLDLPVSKASRATNHLYGARAEALAHMIAEQHFYCDEVALLDTTREATKVLDLGEYLGERMAFWGKVLVPFWGPIEDLNSSDPERVALGGLSFFADIVGFALPLGKYVAGSARVIVQSGRAGIRLALPALKTLTRQLIIQVLQELNPLSALPTLLRMGHYYSLKLLYKTLNTFGEWADEMIPASRLIPVNPTGWTPRQPGDRLFVVAGTPNVPLRNVGSNARPDWRLIDAASDSVFGPRFREPVTVMSNSDPHISRYAVSAHWISGLKPDSRGIFHRREYGQAFVCNIDERGEIAVYQIREHSYGYLKEIAEGSANSFTVALINPKTNRDLGIRLSSVQPGHWFSSPTRLAGGAPDGLNVLTPPTLQKWSAFSEMALKLAADAFIKKHNLDPAAFHQFVHTRGELRGRGQEMLDQANRARVPVALKNLQRWRRMPQAMRVKRTREGYAHDHNLDPQAFIDHVNMDGSFTPLGKVLEKHSLQQSFSPLTRQDLEDWHRLHAQTQPHRSMEHFLDQRNLNPVKWRQYVEDNGQLTQAGRLAVFFDQPLPNTPLARKRTVPVPAASPSKDSTTQTSPREPDTEQPTLAAKRSRTHYDADRPDGHQINNAAPILQDPYNVNRSLTADLEGAVEQIRITNDCGLFDGLREPKRQRVIEAVTEDIQDWIIKEGRHHDLLSELFEVKKLDDGPERGYSLVARRDIQHFDVLGPYTGRLHLNDASLSADILEHGMQRVSDYLFQTATEGATISGHGNSNMLSLINTGQMPGAPRVGNDNVAAVYAGKYMVFLIAKDDIRAGSELLMDYGPAYWQRPSS</sequence>
<dbReference type="Proteomes" id="UP000067111">
    <property type="component" value="Unassembled WGS sequence"/>
</dbReference>
<dbReference type="RefSeq" id="WP_060757122.1">
    <property type="nucleotide sequence ID" value="NZ_LRMR01000043.1"/>
</dbReference>
<name>A0A120E9X3_9PSED</name>
<evidence type="ECO:0000313" key="3">
    <source>
        <dbReference type="EMBL" id="KWU47881.1"/>
    </source>
</evidence>
<dbReference type="Pfam" id="PF00856">
    <property type="entry name" value="SET"/>
    <property type="match status" value="1"/>
</dbReference>
<dbReference type="Gene3D" id="2.170.270.10">
    <property type="entry name" value="SET domain"/>
    <property type="match status" value="1"/>
</dbReference>
<organism evidence="3 4">
    <name type="scientific">Pseudomonas palleroniana</name>
    <dbReference type="NCBI Taxonomy" id="191390"/>
    <lineage>
        <taxon>Bacteria</taxon>
        <taxon>Pseudomonadati</taxon>
        <taxon>Pseudomonadota</taxon>
        <taxon>Gammaproteobacteria</taxon>
        <taxon>Pseudomonadales</taxon>
        <taxon>Pseudomonadaceae</taxon>
        <taxon>Pseudomonas</taxon>
    </lineage>
</organism>
<dbReference type="SMART" id="SM00317">
    <property type="entry name" value="SET"/>
    <property type="match status" value="1"/>
</dbReference>
<feature type="domain" description="SET" evidence="2">
    <location>
        <begin position="1326"/>
        <end position="1452"/>
    </location>
</feature>
<evidence type="ECO:0000313" key="4">
    <source>
        <dbReference type="Proteomes" id="UP000067111"/>
    </source>
</evidence>
<dbReference type="InterPro" id="IPR001214">
    <property type="entry name" value="SET_dom"/>
</dbReference>
<dbReference type="EMBL" id="LRMR01000043">
    <property type="protein sequence ID" value="KWU47881.1"/>
    <property type="molecule type" value="Genomic_DNA"/>
</dbReference>
<dbReference type="SUPFAM" id="SSF82199">
    <property type="entry name" value="SET domain"/>
    <property type="match status" value="1"/>
</dbReference>
<gene>
    <name evidence="3" type="ORF">AWV77_26565</name>
</gene>
<feature type="region of interest" description="Disordered" evidence="1">
    <location>
        <begin position="1200"/>
        <end position="1251"/>
    </location>
</feature>
<dbReference type="OrthoDB" id="6984639at2"/>
<feature type="compositionally biased region" description="Polar residues" evidence="1">
    <location>
        <begin position="1216"/>
        <end position="1225"/>
    </location>
</feature>